<protein>
    <submittedName>
        <fullName evidence="1">Uncharacterized protein</fullName>
    </submittedName>
</protein>
<proteinExistence type="predicted"/>
<evidence type="ECO:0000313" key="1">
    <source>
        <dbReference type="EMBL" id="DAF55550.1"/>
    </source>
</evidence>
<sequence>MITLGALQSQYDAMLPYEDDYDDARVEQIVDDYLKEWSAADLLEILSGNILEGVNEALEREAIKQCKQEIAEAQAEYEYNLRTWND</sequence>
<dbReference type="EMBL" id="BK032693">
    <property type="protein sequence ID" value="DAF55550.1"/>
    <property type="molecule type" value="Genomic_DNA"/>
</dbReference>
<reference evidence="1" key="1">
    <citation type="journal article" date="2021" name="Proc. Natl. Acad. Sci. U.S.A.">
        <title>A Catalog of Tens of Thousands of Viruses from Human Metagenomes Reveals Hidden Associations with Chronic Diseases.</title>
        <authorList>
            <person name="Tisza M.J."/>
            <person name="Buck C.B."/>
        </authorList>
    </citation>
    <scope>NUCLEOTIDE SEQUENCE</scope>
    <source>
        <strain evidence="1">CtLYp5</strain>
    </source>
</reference>
<accession>A0A8S5SX43</accession>
<name>A0A8S5SX43_9CAUD</name>
<organism evidence="1">
    <name type="scientific">Myoviridae sp. ctLYp5</name>
    <dbReference type="NCBI Taxonomy" id="2827680"/>
    <lineage>
        <taxon>Viruses</taxon>
        <taxon>Duplodnaviria</taxon>
        <taxon>Heunggongvirae</taxon>
        <taxon>Uroviricota</taxon>
        <taxon>Caudoviricetes</taxon>
    </lineage>
</organism>